<feature type="domain" description="Quinolinate phosphoribosyl transferase C-terminal" evidence="11">
    <location>
        <begin position="109"/>
        <end position="273"/>
    </location>
</feature>
<dbReference type="GO" id="GO:0004514">
    <property type="term" value="F:nicotinate-nucleotide diphosphorylase (carboxylating) activity"/>
    <property type="evidence" value="ECO:0007669"/>
    <property type="project" value="UniProtKB-EC"/>
</dbReference>
<evidence type="ECO:0000256" key="4">
    <source>
        <dbReference type="ARBA" id="ARBA00011944"/>
    </source>
</evidence>
<evidence type="ECO:0000256" key="2">
    <source>
        <dbReference type="ARBA" id="ARBA00004893"/>
    </source>
</evidence>
<evidence type="ECO:0000313" key="14">
    <source>
        <dbReference type="Proteomes" id="UP001519345"/>
    </source>
</evidence>
<evidence type="ECO:0000256" key="6">
    <source>
        <dbReference type="ARBA" id="ARBA00022676"/>
    </source>
</evidence>
<evidence type="ECO:0000256" key="8">
    <source>
        <dbReference type="ARBA" id="ARBA00033102"/>
    </source>
</evidence>
<dbReference type="PANTHER" id="PTHR32179:SF3">
    <property type="entry name" value="NICOTINATE-NUCLEOTIDE PYROPHOSPHORYLASE [CARBOXYLATING]"/>
    <property type="match status" value="1"/>
</dbReference>
<dbReference type="InterPro" id="IPR002638">
    <property type="entry name" value="Quinolinate_PRibosylTrfase_C"/>
</dbReference>
<comment type="function">
    <text evidence="1">Involved in the catabolism of quinolinic acid (QA).</text>
</comment>
<dbReference type="InterPro" id="IPR004393">
    <property type="entry name" value="NadC"/>
</dbReference>
<evidence type="ECO:0000259" key="11">
    <source>
        <dbReference type="Pfam" id="PF01729"/>
    </source>
</evidence>
<dbReference type="InterPro" id="IPR013785">
    <property type="entry name" value="Aldolase_TIM"/>
</dbReference>
<organism evidence="13 14">
    <name type="scientific">Virgibacillus natechei</name>
    <dbReference type="NCBI Taxonomy" id="1216297"/>
    <lineage>
        <taxon>Bacteria</taxon>
        <taxon>Bacillati</taxon>
        <taxon>Bacillota</taxon>
        <taxon>Bacilli</taxon>
        <taxon>Bacillales</taxon>
        <taxon>Bacillaceae</taxon>
        <taxon>Virgibacillus</taxon>
    </lineage>
</organism>
<dbReference type="Proteomes" id="UP001519345">
    <property type="component" value="Unassembled WGS sequence"/>
</dbReference>
<comment type="caution">
    <text evidence="13">The sequence shown here is derived from an EMBL/GenBank/DDBJ whole genome shotgun (WGS) entry which is preliminary data.</text>
</comment>
<evidence type="ECO:0000256" key="9">
    <source>
        <dbReference type="ARBA" id="ARBA00047445"/>
    </source>
</evidence>
<comment type="catalytic activity">
    <reaction evidence="9">
        <text>nicotinate beta-D-ribonucleotide + CO2 + diphosphate = quinolinate + 5-phospho-alpha-D-ribose 1-diphosphate + 2 H(+)</text>
        <dbReference type="Rhea" id="RHEA:12733"/>
        <dbReference type="ChEBI" id="CHEBI:15378"/>
        <dbReference type="ChEBI" id="CHEBI:16526"/>
        <dbReference type="ChEBI" id="CHEBI:29959"/>
        <dbReference type="ChEBI" id="CHEBI:33019"/>
        <dbReference type="ChEBI" id="CHEBI:57502"/>
        <dbReference type="ChEBI" id="CHEBI:58017"/>
        <dbReference type="EC" id="2.4.2.19"/>
    </reaction>
</comment>
<evidence type="ECO:0000256" key="7">
    <source>
        <dbReference type="ARBA" id="ARBA00022679"/>
    </source>
</evidence>
<keyword evidence="7 10" id="KW-0808">Transferase</keyword>
<dbReference type="EC" id="2.4.2.19" evidence="4"/>
<evidence type="ECO:0000256" key="1">
    <source>
        <dbReference type="ARBA" id="ARBA00003237"/>
    </source>
</evidence>
<dbReference type="SUPFAM" id="SSF51690">
    <property type="entry name" value="Nicotinate/Quinolinate PRTase C-terminal domain-like"/>
    <property type="match status" value="1"/>
</dbReference>
<dbReference type="Pfam" id="PF01729">
    <property type="entry name" value="QRPTase_C"/>
    <property type="match status" value="1"/>
</dbReference>
<dbReference type="RefSeq" id="WP_209462429.1">
    <property type="nucleotide sequence ID" value="NZ_CP110224.1"/>
</dbReference>
<dbReference type="InterPro" id="IPR022412">
    <property type="entry name" value="Quinolinate_PRibosylTrfase_N"/>
</dbReference>
<dbReference type="CDD" id="cd01572">
    <property type="entry name" value="QPRTase"/>
    <property type="match status" value="1"/>
</dbReference>
<dbReference type="InterPro" id="IPR037128">
    <property type="entry name" value="Quinolinate_PRibosylTase_N_sf"/>
</dbReference>
<name>A0ABS4IE57_9BACI</name>
<comment type="pathway">
    <text evidence="2">Cofactor biosynthesis; NAD(+) biosynthesis; nicotinate D-ribonucleotide from quinolinate: step 1/1.</text>
</comment>
<keyword evidence="5" id="KW-0662">Pyridine nucleotide biosynthesis</keyword>
<reference evidence="13 14" key="1">
    <citation type="submission" date="2021-03" db="EMBL/GenBank/DDBJ databases">
        <title>Genomic Encyclopedia of Type Strains, Phase IV (KMG-IV): sequencing the most valuable type-strain genomes for metagenomic binning, comparative biology and taxonomic classification.</title>
        <authorList>
            <person name="Goeker M."/>
        </authorList>
    </citation>
    <scope>NUCLEOTIDE SEQUENCE [LARGE SCALE GENOMIC DNA]</scope>
    <source>
        <strain evidence="13 14">DSM 25609</strain>
    </source>
</reference>
<dbReference type="SUPFAM" id="SSF54675">
    <property type="entry name" value="Nicotinate/Quinolinate PRTase N-terminal domain-like"/>
    <property type="match status" value="1"/>
</dbReference>
<evidence type="ECO:0000256" key="5">
    <source>
        <dbReference type="ARBA" id="ARBA00022642"/>
    </source>
</evidence>
<sequence length="276" mass="30293">MNKIKLRTALQSFLIEDIGDADRTSTAIFPPDQLGKGIFLAKEEGIIAGLALIEESYHLLDPTIEVEIFYKDGDQVYPGDEIATVSGPILCILSGERVILNLIQRMSGIASMTKKCAETLNDDTIEICDTRKTSPGLRMFEKYAVTAGGGKNHRFGLYDGIMIKDNHIAFCGSISKAVRAARQHSGHMTMIEVEAETKAQVIEAVEANADRIMFDNRNPDEVKELATYVPKHIVTEASGGITLDNLTTYQHTGVDYISLGFITHSIKALDISLNID</sequence>
<comment type="similarity">
    <text evidence="3 10">Belongs to the NadC/ModD family.</text>
</comment>
<dbReference type="Pfam" id="PF02749">
    <property type="entry name" value="QRPTase_N"/>
    <property type="match status" value="1"/>
</dbReference>
<evidence type="ECO:0000256" key="3">
    <source>
        <dbReference type="ARBA" id="ARBA00009400"/>
    </source>
</evidence>
<dbReference type="NCBIfam" id="TIGR00078">
    <property type="entry name" value="nadC"/>
    <property type="match status" value="1"/>
</dbReference>
<accession>A0ABS4IE57</accession>
<protein>
    <recommendedName>
        <fullName evidence="4">nicotinate-nucleotide diphosphorylase (carboxylating)</fullName>
        <ecNumber evidence="4">2.4.2.19</ecNumber>
    </recommendedName>
    <alternativeName>
        <fullName evidence="8">Quinolinate phosphoribosyltransferase [decarboxylating]</fullName>
    </alternativeName>
</protein>
<proteinExistence type="inferred from homology"/>
<dbReference type="EMBL" id="JAGGKX010000005">
    <property type="protein sequence ID" value="MBP1969222.1"/>
    <property type="molecule type" value="Genomic_DNA"/>
</dbReference>
<evidence type="ECO:0000259" key="12">
    <source>
        <dbReference type="Pfam" id="PF02749"/>
    </source>
</evidence>
<dbReference type="PIRSF" id="PIRSF006250">
    <property type="entry name" value="NadC_ModD"/>
    <property type="match status" value="1"/>
</dbReference>
<feature type="domain" description="Quinolinate phosphoribosyl transferase N-terminal" evidence="12">
    <location>
        <begin position="22"/>
        <end position="107"/>
    </location>
</feature>
<keyword evidence="14" id="KW-1185">Reference proteome</keyword>
<dbReference type="Gene3D" id="3.20.20.70">
    <property type="entry name" value="Aldolase class I"/>
    <property type="match status" value="1"/>
</dbReference>
<evidence type="ECO:0000256" key="10">
    <source>
        <dbReference type="PIRNR" id="PIRNR006250"/>
    </source>
</evidence>
<gene>
    <name evidence="13" type="ORF">J2Z83_001326</name>
</gene>
<dbReference type="InterPro" id="IPR027277">
    <property type="entry name" value="NadC/ModD"/>
</dbReference>
<keyword evidence="6 10" id="KW-0328">Glycosyltransferase</keyword>
<dbReference type="InterPro" id="IPR036068">
    <property type="entry name" value="Nicotinate_pribotase-like_C"/>
</dbReference>
<dbReference type="Gene3D" id="3.90.1170.20">
    <property type="entry name" value="Quinolinate phosphoribosyl transferase, N-terminal domain"/>
    <property type="match status" value="1"/>
</dbReference>
<evidence type="ECO:0000313" key="13">
    <source>
        <dbReference type="EMBL" id="MBP1969222.1"/>
    </source>
</evidence>
<dbReference type="PANTHER" id="PTHR32179">
    <property type="entry name" value="NICOTINATE-NUCLEOTIDE PYROPHOSPHORYLASE [CARBOXYLATING]"/>
    <property type="match status" value="1"/>
</dbReference>